<protein>
    <submittedName>
        <fullName evidence="1">Uncharacterized protein</fullName>
    </submittedName>
</protein>
<proteinExistence type="predicted"/>
<keyword evidence="2" id="KW-1185">Reference proteome</keyword>
<name>A0ABN8KGH6_9HYPH</name>
<comment type="caution">
    <text evidence="1">The sequence shown here is derived from an EMBL/GenBank/DDBJ whole genome shotgun (WGS) entry which is preliminary data.</text>
</comment>
<evidence type="ECO:0000313" key="1">
    <source>
        <dbReference type="EMBL" id="CAH2408292.1"/>
    </source>
</evidence>
<evidence type="ECO:0000313" key="2">
    <source>
        <dbReference type="Proteomes" id="UP001153050"/>
    </source>
</evidence>
<dbReference type="EMBL" id="CAKXZT010000166">
    <property type="protein sequence ID" value="CAH2408292.1"/>
    <property type="molecule type" value="Genomic_DNA"/>
</dbReference>
<organism evidence="1 2">
    <name type="scientific">Mesorhizobium escarrei</name>
    <dbReference type="NCBI Taxonomy" id="666018"/>
    <lineage>
        <taxon>Bacteria</taxon>
        <taxon>Pseudomonadati</taxon>
        <taxon>Pseudomonadota</taxon>
        <taxon>Alphaproteobacteria</taxon>
        <taxon>Hyphomicrobiales</taxon>
        <taxon>Phyllobacteriaceae</taxon>
        <taxon>Mesorhizobium</taxon>
    </lineage>
</organism>
<sequence length="55" mass="5735">MHRLGDGEVFVAFQHQGWAAQATLVSSQSLATEPVNCARGKPSLAMKTAGAGPRP</sequence>
<accession>A0ABN8KGH6</accession>
<reference evidence="1 2" key="1">
    <citation type="submission" date="2022-03" db="EMBL/GenBank/DDBJ databases">
        <authorList>
            <person name="Brunel B."/>
        </authorList>
    </citation>
    <scope>NUCLEOTIDE SEQUENCE [LARGE SCALE GENOMIC DNA]</scope>
    <source>
        <strain evidence="1">STM5069sample</strain>
    </source>
</reference>
<dbReference type="Proteomes" id="UP001153050">
    <property type="component" value="Unassembled WGS sequence"/>
</dbReference>
<gene>
    <name evidence="1" type="ORF">MES5069_680002</name>
</gene>